<dbReference type="PANTHER" id="PTHR13237:SF9">
    <property type="entry name" value="NEUROGUIDIN"/>
    <property type="match status" value="1"/>
</dbReference>
<gene>
    <name evidence="2" type="ORF">P8C59_000685</name>
</gene>
<evidence type="ECO:0000313" key="2">
    <source>
        <dbReference type="EMBL" id="KAK2066907.1"/>
    </source>
</evidence>
<dbReference type="PANTHER" id="PTHR13237">
    <property type="entry name" value="SOMETHING ABOUT SILENCING PROTEIN 10-RELATED"/>
    <property type="match status" value="1"/>
</dbReference>
<feature type="region of interest" description="Disordered" evidence="1">
    <location>
        <begin position="180"/>
        <end position="231"/>
    </location>
</feature>
<dbReference type="Pfam" id="PF04000">
    <property type="entry name" value="Sas10_Utp3"/>
    <property type="match status" value="1"/>
</dbReference>
<evidence type="ECO:0000256" key="1">
    <source>
        <dbReference type="SAM" id="MobiDB-lite"/>
    </source>
</evidence>
<dbReference type="AlphaFoldDB" id="A0AAD9HY65"/>
<dbReference type="InterPro" id="IPR007146">
    <property type="entry name" value="Sas10/Utp3/C1D"/>
</dbReference>
<sequence length="412" mass="46081">MAAPTTLPALMDDIQTSISAALDITPKLKSTIAPPSHGNSLLDVKNELMLAYLQNLVFLILIKLRQSRNSTVGDKVVGGAIRERVVMQLTELRLYLDKGVRPVVDKLRYQIEKTLRQAEDAERNARSAEARKLQRDRAKAENSSDLESESEPEEDDETGPAPPLDQRAVDLLSRPRIAAFVRPDASKNTDAADDEEDGAVKSGVYRPPRLNPVVMPTTTRQERAERRPVKSATLDEFIADEMSSFPLAQPSIGTTIAEGGRKMKTAAERKREDERREYEEQNFIRLPKESKKDRAKRGETEGRSGRMNFGGEEWRDLGEGVDRINRLTQATGHRGGTRALLEKSRKRARDTLDGPRGSGNSEGVQIGQQFQKRLKTMDKQRKGKKKNEDVNGYTVQCFLVQGSTLVYLVLVT</sequence>
<reference evidence="2" key="1">
    <citation type="journal article" date="2023" name="Mol. Plant Microbe Interact.">
        <title>Elucidating the Obligate Nature and Biological Capacity of an Invasive Fungal Corn Pathogen.</title>
        <authorList>
            <person name="MacCready J.S."/>
            <person name="Roggenkamp E.M."/>
            <person name="Gdanetz K."/>
            <person name="Chilvers M.I."/>
        </authorList>
    </citation>
    <scope>NUCLEOTIDE SEQUENCE</scope>
    <source>
        <strain evidence="2">PM02</strain>
    </source>
</reference>
<proteinExistence type="predicted"/>
<dbReference type="EMBL" id="JAQQPM010000001">
    <property type="protein sequence ID" value="KAK2066907.1"/>
    <property type="molecule type" value="Genomic_DNA"/>
</dbReference>
<feature type="region of interest" description="Disordered" evidence="1">
    <location>
        <begin position="331"/>
        <end position="364"/>
    </location>
</feature>
<feature type="region of interest" description="Disordered" evidence="1">
    <location>
        <begin position="117"/>
        <end position="166"/>
    </location>
</feature>
<accession>A0AAD9HY65</accession>
<evidence type="ECO:0000313" key="3">
    <source>
        <dbReference type="Proteomes" id="UP001217918"/>
    </source>
</evidence>
<feature type="compositionally biased region" description="Basic and acidic residues" evidence="1">
    <location>
        <begin position="286"/>
        <end position="304"/>
    </location>
</feature>
<dbReference type="Proteomes" id="UP001217918">
    <property type="component" value="Unassembled WGS sequence"/>
</dbReference>
<protein>
    <submittedName>
        <fullName evidence="2">Uncharacterized protein</fullName>
    </submittedName>
</protein>
<feature type="region of interest" description="Disordered" evidence="1">
    <location>
        <begin position="260"/>
        <end position="312"/>
    </location>
</feature>
<organism evidence="2 3">
    <name type="scientific">Phyllachora maydis</name>
    <dbReference type="NCBI Taxonomy" id="1825666"/>
    <lineage>
        <taxon>Eukaryota</taxon>
        <taxon>Fungi</taxon>
        <taxon>Dikarya</taxon>
        <taxon>Ascomycota</taxon>
        <taxon>Pezizomycotina</taxon>
        <taxon>Sordariomycetes</taxon>
        <taxon>Sordariomycetidae</taxon>
        <taxon>Phyllachorales</taxon>
        <taxon>Phyllachoraceae</taxon>
        <taxon>Phyllachora</taxon>
    </lineage>
</organism>
<dbReference type="GO" id="GO:0000462">
    <property type="term" value="P:maturation of SSU-rRNA from tricistronic rRNA transcript (SSU-rRNA, 5.8S rRNA, LSU-rRNA)"/>
    <property type="evidence" value="ECO:0007669"/>
    <property type="project" value="TreeGrafter"/>
</dbReference>
<feature type="compositionally biased region" description="Basic and acidic residues" evidence="1">
    <location>
        <begin position="117"/>
        <end position="142"/>
    </location>
</feature>
<keyword evidence="3" id="KW-1185">Reference proteome</keyword>
<comment type="caution">
    <text evidence="2">The sequence shown here is derived from an EMBL/GenBank/DDBJ whole genome shotgun (WGS) entry which is preliminary data.</text>
</comment>
<feature type="compositionally biased region" description="Acidic residues" evidence="1">
    <location>
        <begin position="144"/>
        <end position="158"/>
    </location>
</feature>
<name>A0AAD9HY65_9PEZI</name>
<dbReference type="GO" id="GO:0032040">
    <property type="term" value="C:small-subunit processome"/>
    <property type="evidence" value="ECO:0007669"/>
    <property type="project" value="TreeGrafter"/>
</dbReference>
<feature type="compositionally biased region" description="Basic and acidic residues" evidence="1">
    <location>
        <begin position="260"/>
        <end position="279"/>
    </location>
</feature>